<dbReference type="InterPro" id="IPR019931">
    <property type="entry name" value="LPXTG_anchor"/>
</dbReference>
<evidence type="ECO:0000313" key="12">
    <source>
        <dbReference type="EMBL" id="CAA51437.1"/>
    </source>
</evidence>
<evidence type="ECO:0000256" key="4">
    <source>
        <dbReference type="ARBA" id="ARBA00022729"/>
    </source>
</evidence>
<evidence type="ECO:0000259" key="11">
    <source>
        <dbReference type="PROSITE" id="PS50847"/>
    </source>
</evidence>
<feature type="region of interest" description="Disordered" evidence="9">
    <location>
        <begin position="361"/>
        <end position="381"/>
    </location>
</feature>
<reference evidence="12" key="1">
    <citation type="journal article" date="1994" name="Infect. Immun.">
        <title>Analysis of genes encoding two unique type IIa immunoglobulin G-binding proteins expressed by a single group A streptococcal isolate.</title>
        <authorList>
            <person name="Boyle M.D."/>
            <person name="Hawlitzky J."/>
            <person name="Raeder R."/>
            <person name="Podbielski A."/>
        </authorList>
    </citation>
    <scope>NUCLEOTIDE SEQUENCE</scope>
    <source>
        <strain evidence="12">64</strain>
    </source>
</reference>
<gene>
    <name evidence="12" type="primary">emm64</name>
</gene>
<dbReference type="AlphaFoldDB" id="Q54843"/>
<evidence type="ECO:0000256" key="5">
    <source>
        <dbReference type="ARBA" id="ARBA00022737"/>
    </source>
</evidence>
<name>Q54843_STRPY</name>
<dbReference type="Pfam" id="PF00746">
    <property type="entry name" value="Gram_pos_anchor"/>
    <property type="match status" value="1"/>
</dbReference>
<evidence type="ECO:0000256" key="7">
    <source>
        <dbReference type="PROSITE-ProRule" id="PRU01372"/>
    </source>
</evidence>
<dbReference type="Pfam" id="PF04650">
    <property type="entry name" value="YSIRK_signal"/>
    <property type="match status" value="1"/>
</dbReference>
<dbReference type="InterPro" id="IPR019950">
    <property type="entry name" value="M_anchor"/>
</dbReference>
<feature type="region of interest" description="Disordered" evidence="9">
    <location>
        <begin position="444"/>
        <end position="500"/>
    </location>
</feature>
<accession>Q54843</accession>
<keyword evidence="4" id="KW-0732">Signal</keyword>
<dbReference type="NCBIfam" id="NF033777">
    <property type="entry name" value="M_group_A_cterm"/>
    <property type="match status" value="1"/>
</dbReference>
<feature type="repeat" description="C" evidence="7">
    <location>
        <begin position="315"/>
        <end position="349"/>
    </location>
</feature>
<feature type="coiled-coil region" evidence="8">
    <location>
        <begin position="50"/>
        <end position="87"/>
    </location>
</feature>
<feature type="repeat" description="C" evidence="7">
    <location>
        <begin position="357"/>
        <end position="391"/>
    </location>
</feature>
<keyword evidence="5" id="KW-0677">Repeat</keyword>
<dbReference type="PRINTS" id="PR00015">
    <property type="entry name" value="GPOSANCHOR"/>
</dbReference>
<dbReference type="InterPro" id="IPR005877">
    <property type="entry name" value="YSIRK_signal_dom"/>
</dbReference>
<comment type="similarity">
    <text evidence="1 7">Belongs to the M protein family.</text>
</comment>
<keyword evidence="6 7" id="KW-0572">Peptidoglycan-anchor</keyword>
<keyword evidence="8" id="KW-0175">Coiled coil</keyword>
<dbReference type="NCBIfam" id="TIGR01167">
    <property type="entry name" value="LPXTG_anchor"/>
    <property type="match status" value="1"/>
</dbReference>
<sequence>MVRKDTNKQYSLRKLKTGTASVAVAVAVLGAGFANQTEVKADVVDSEIALELEANRADELRREAERLEDEATRVRELSDQLDNVRADIQSLIPKLSNQPDNLWEQYINLSRYYDRANITLEKSNWYRLQRELWQQFWKNRIKIEQDLSEQKKQLRYTSGRGYNSEIALRVSSLVNYSRKKTNKEVEMAELTIQISEKEAELDSIDELLSANQAEIDKLLAQLTDIQNAKEALTEILVAFKVKKYKEISELQQRLNSQERLYDSFLYQAIDILDSQLKKIVELALIDRLNRNLLGNSKDELNKLSGQNEQLSPKNAKLTEDKQILRASRQGLRRDLNASREAKKQVEKDLANLTAELDKVKEEKQISDASRQGLRRDLDASREAKKQVEKALEEANRKLAALEKLNKVLGESKKETQKEKAELQAKLEAEAKALKEQLAKQAEELAKLRAEKASDSQTPDAKPGNKAVPGKGQAPQAGTKPNQNKAPMKETKRQLPSTGEAANPFFTAAALTVMATAGVAAVVKRKEEN</sequence>
<evidence type="ECO:0000256" key="9">
    <source>
        <dbReference type="SAM" id="MobiDB-lite"/>
    </source>
</evidence>
<proteinExistence type="inferred from homology"/>
<dbReference type="InterPro" id="IPR049896">
    <property type="entry name" value="SMCR"/>
</dbReference>
<keyword evidence="10" id="KW-0472">Membrane</keyword>
<feature type="compositionally biased region" description="Basic and acidic residues" evidence="9">
    <location>
        <begin position="444"/>
        <end position="453"/>
    </location>
</feature>
<evidence type="ECO:0000256" key="8">
    <source>
        <dbReference type="SAM" id="Coils"/>
    </source>
</evidence>
<keyword evidence="3 7" id="KW-0964">Secreted</keyword>
<keyword evidence="2 7" id="KW-0134">Cell wall</keyword>
<dbReference type="PROSITE" id="PS50847">
    <property type="entry name" value="GRAM_POS_ANCHORING"/>
    <property type="match status" value="1"/>
</dbReference>
<evidence type="ECO:0000256" key="10">
    <source>
        <dbReference type="SAM" id="Phobius"/>
    </source>
</evidence>
<dbReference type="PROSITE" id="PS52030">
    <property type="entry name" value="SMDRR"/>
    <property type="match status" value="1"/>
</dbReference>
<feature type="coiled-coil region" evidence="8">
    <location>
        <begin position="173"/>
        <end position="260"/>
    </location>
</feature>
<organism evidence="12">
    <name type="scientific">Streptococcus pyogenes</name>
    <dbReference type="NCBI Taxonomy" id="1314"/>
    <lineage>
        <taxon>Bacteria</taxon>
        <taxon>Bacillati</taxon>
        <taxon>Bacillota</taxon>
        <taxon>Bacilli</taxon>
        <taxon>Lactobacillales</taxon>
        <taxon>Streptococcaceae</taxon>
        <taxon>Streptococcus</taxon>
    </lineage>
</organism>
<keyword evidence="10" id="KW-1133">Transmembrane helix</keyword>
<protein>
    <submittedName>
        <fullName evidence="12">Emm64 protein</fullName>
    </submittedName>
</protein>
<evidence type="ECO:0000256" key="1">
    <source>
        <dbReference type="ARBA" id="ARBA00005759"/>
    </source>
</evidence>
<evidence type="ECO:0000256" key="2">
    <source>
        <dbReference type="ARBA" id="ARBA00022512"/>
    </source>
</evidence>
<dbReference type="PIR" id="S57835">
    <property type="entry name" value="S57835"/>
</dbReference>
<dbReference type="Gene3D" id="6.10.250.460">
    <property type="match status" value="2"/>
</dbReference>
<evidence type="ECO:0000256" key="3">
    <source>
        <dbReference type="ARBA" id="ARBA00022525"/>
    </source>
</evidence>
<dbReference type="NCBIfam" id="TIGR01168">
    <property type="entry name" value="YSIRK_signal"/>
    <property type="match status" value="1"/>
</dbReference>
<dbReference type="GO" id="GO:0005576">
    <property type="term" value="C:extracellular region"/>
    <property type="evidence" value="ECO:0007669"/>
    <property type="project" value="UniProtKB-UniRule"/>
</dbReference>
<dbReference type="EMBL" id="X72932">
    <property type="protein sequence ID" value="CAA51437.1"/>
    <property type="molecule type" value="Genomic_DNA"/>
</dbReference>
<dbReference type="PROSITE" id="PS52028">
    <property type="entry name" value="SMCR"/>
    <property type="match status" value="2"/>
</dbReference>
<evidence type="ECO:0000256" key="6">
    <source>
        <dbReference type="ARBA" id="ARBA00023088"/>
    </source>
</evidence>
<dbReference type="InterPro" id="IPR049895">
    <property type="entry name" value="SMDRR"/>
</dbReference>
<comment type="subcellular location">
    <subcellularLocation>
        <location evidence="7">Secreted</location>
        <location evidence="7">Cell wall</location>
        <topology evidence="7">Peptidoglycan-anchor</topology>
    </subcellularLocation>
</comment>
<feature type="domain" description="Gram-positive cocci surface proteins LPxTG" evidence="11">
    <location>
        <begin position="494"/>
        <end position="528"/>
    </location>
</feature>
<keyword evidence="10" id="KW-0812">Transmembrane</keyword>
<feature type="transmembrane region" description="Helical" evidence="10">
    <location>
        <begin position="504"/>
        <end position="522"/>
    </location>
</feature>